<evidence type="ECO:0000256" key="6">
    <source>
        <dbReference type="HAMAP-Rule" id="MF_00304"/>
    </source>
</evidence>
<comment type="catalytic activity">
    <reaction evidence="6">
        <text>hydrogen sulfide + glycine + NAD(+) = ADP-5-ethyl-4-methylthiazole-2-carboxylate + nicotinamide + 3 H2O + H(+)</text>
        <dbReference type="Rhea" id="RHEA:55704"/>
        <dbReference type="ChEBI" id="CHEBI:15377"/>
        <dbReference type="ChEBI" id="CHEBI:15378"/>
        <dbReference type="ChEBI" id="CHEBI:17154"/>
        <dbReference type="ChEBI" id="CHEBI:29919"/>
        <dbReference type="ChEBI" id="CHEBI:57305"/>
        <dbReference type="ChEBI" id="CHEBI:57540"/>
        <dbReference type="ChEBI" id="CHEBI:139151"/>
        <dbReference type="EC" id="2.4.2.59"/>
    </reaction>
</comment>
<feature type="binding site" evidence="6">
    <location>
        <position position="245"/>
    </location>
    <ligand>
        <name>glycine</name>
        <dbReference type="ChEBI" id="CHEBI:57305"/>
    </ligand>
</feature>
<dbReference type="OrthoDB" id="9806565at2"/>
<evidence type="ECO:0000256" key="1">
    <source>
        <dbReference type="ARBA" id="ARBA00022679"/>
    </source>
</evidence>
<reference evidence="8" key="1">
    <citation type="submission" date="2016-12" db="EMBL/GenBank/DDBJ databases">
        <authorList>
            <person name="Varghese N."/>
            <person name="Submissions S."/>
        </authorList>
    </citation>
    <scope>NUCLEOTIDE SEQUENCE [LARGE SCALE GENOMIC DNA]</scope>
    <source>
        <strain evidence="8">DSM 13020</strain>
    </source>
</reference>
<keyword evidence="1 6" id="KW-0808">Transferase</keyword>
<dbReference type="NCBIfam" id="TIGR00292">
    <property type="entry name" value="sulfide-dependent adenosine diphosphate thiazole synthase"/>
    <property type="match status" value="1"/>
</dbReference>
<evidence type="ECO:0000256" key="2">
    <source>
        <dbReference type="ARBA" id="ARBA00022723"/>
    </source>
</evidence>
<organism evidence="7 8">
    <name type="scientific">Fervidobacterium gondwanense DSM 13020</name>
    <dbReference type="NCBI Taxonomy" id="1121883"/>
    <lineage>
        <taxon>Bacteria</taxon>
        <taxon>Thermotogati</taxon>
        <taxon>Thermotogota</taxon>
        <taxon>Thermotogae</taxon>
        <taxon>Thermotogales</taxon>
        <taxon>Fervidobacteriaceae</taxon>
        <taxon>Fervidobacterium</taxon>
    </lineage>
</organism>
<evidence type="ECO:0000256" key="4">
    <source>
        <dbReference type="ARBA" id="ARBA00023004"/>
    </source>
</evidence>
<dbReference type="EC" id="2.4.2.59" evidence="6"/>
<dbReference type="PANTHER" id="PTHR43422:SF3">
    <property type="entry name" value="THIAMINE THIAZOLE SYNTHASE"/>
    <property type="match status" value="1"/>
</dbReference>
<comment type="pathway">
    <text evidence="6">Cofactor biosynthesis; thiamine diphosphate biosynthesis.</text>
</comment>
<dbReference type="GO" id="GO:0016763">
    <property type="term" value="F:pentosyltransferase activity"/>
    <property type="evidence" value="ECO:0007669"/>
    <property type="project" value="UniProtKB-UniRule"/>
</dbReference>
<keyword evidence="5 6" id="KW-0520">NAD</keyword>
<comment type="subunit">
    <text evidence="6">Homooctamer; tetramer of dimers.</text>
</comment>
<accession>A0A1M7TAT3</accession>
<dbReference type="Gene3D" id="3.50.50.60">
    <property type="entry name" value="FAD/NAD(P)-binding domain"/>
    <property type="match status" value="1"/>
</dbReference>
<name>A0A1M7TAT3_FERGO</name>
<dbReference type="HAMAP" id="MF_00304">
    <property type="entry name" value="Thi4"/>
    <property type="match status" value="1"/>
</dbReference>
<feature type="binding site" description="in other chain" evidence="6">
    <location>
        <position position="41"/>
    </location>
    <ligand>
        <name>NAD(+)</name>
        <dbReference type="ChEBI" id="CHEBI:57540"/>
        <note>ligand shared between two adjacent protomers</note>
    </ligand>
</feature>
<feature type="binding site" description="in other chain" evidence="6">
    <location>
        <position position="235"/>
    </location>
    <ligand>
        <name>NAD(+)</name>
        <dbReference type="ChEBI" id="CHEBI:57540"/>
        <note>ligand shared between two adjacent protomers</note>
    </ligand>
</feature>
<evidence type="ECO:0000256" key="5">
    <source>
        <dbReference type="ARBA" id="ARBA00023027"/>
    </source>
</evidence>
<comment type="cofactor">
    <cofactor evidence="6">
        <name>Fe(2+)</name>
        <dbReference type="ChEBI" id="CHEBI:29033"/>
    </cofactor>
</comment>
<dbReference type="EMBL" id="FRDJ01000012">
    <property type="protein sequence ID" value="SHN67830.1"/>
    <property type="molecule type" value="Genomic_DNA"/>
</dbReference>
<dbReference type="Proteomes" id="UP000184207">
    <property type="component" value="Unassembled WGS sequence"/>
</dbReference>
<dbReference type="RefSeq" id="WP_072760667.1">
    <property type="nucleotide sequence ID" value="NZ_FRDJ01000012.1"/>
</dbReference>
<dbReference type="GO" id="GO:0009228">
    <property type="term" value="P:thiamine biosynthetic process"/>
    <property type="evidence" value="ECO:0007669"/>
    <property type="project" value="UniProtKB-KW"/>
</dbReference>
<keyword evidence="4 6" id="KW-0408">Iron</keyword>
<dbReference type="InterPro" id="IPR002922">
    <property type="entry name" value="Thi4_fam"/>
</dbReference>
<comment type="caution">
    <text evidence="6">Lacks conserved residue(s) required for the propagation of feature annotation.</text>
</comment>
<keyword evidence="3 6" id="KW-0784">Thiamine biosynthesis</keyword>
<feature type="binding site" evidence="6">
    <location>
        <position position="159"/>
    </location>
    <ligand>
        <name>Fe cation</name>
        <dbReference type="ChEBI" id="CHEBI:24875"/>
        <note>ligand shared between two adjacent protomers</note>
    </ligand>
</feature>
<dbReference type="InterPro" id="IPR036188">
    <property type="entry name" value="FAD/NAD-bd_sf"/>
</dbReference>
<dbReference type="AlphaFoldDB" id="A0A1M7TAT3"/>
<feature type="binding site" description="in other chain" evidence="6">
    <location>
        <position position="174"/>
    </location>
    <ligand>
        <name>Fe cation</name>
        <dbReference type="ChEBI" id="CHEBI:24875"/>
        <note>ligand shared between two adjacent protomers</note>
    </ligand>
</feature>
<dbReference type="GO" id="GO:0052837">
    <property type="term" value="P:thiazole biosynthetic process"/>
    <property type="evidence" value="ECO:0007669"/>
    <property type="project" value="UniProtKB-UniRule"/>
</dbReference>
<evidence type="ECO:0000256" key="3">
    <source>
        <dbReference type="ARBA" id="ARBA00022977"/>
    </source>
</evidence>
<evidence type="ECO:0000313" key="7">
    <source>
        <dbReference type="EMBL" id="SHN67830.1"/>
    </source>
</evidence>
<dbReference type="SUPFAM" id="SSF51905">
    <property type="entry name" value="FAD/NAD(P)-binding domain"/>
    <property type="match status" value="1"/>
</dbReference>
<gene>
    <name evidence="6" type="primary">thi4</name>
    <name evidence="7" type="ORF">SAMN02745226_01789</name>
</gene>
<feature type="binding site" description="in other chain" evidence="6">
    <location>
        <position position="68"/>
    </location>
    <ligand>
        <name>NAD(+)</name>
        <dbReference type="ChEBI" id="CHEBI:57540"/>
        <note>ligand shared between two adjacent protomers</note>
    </ligand>
</feature>
<dbReference type="GO" id="GO:0009229">
    <property type="term" value="P:thiamine diphosphate biosynthetic process"/>
    <property type="evidence" value="ECO:0007669"/>
    <property type="project" value="UniProtKB-UniRule"/>
</dbReference>
<comment type="function">
    <text evidence="6">Involved in the biosynthesis of the thiazole moiety of thiamine. Catalyzes the conversion of NAD and glycine to adenosine diphosphate 5-(2-hydroxyethyl)-4-methylthiazole-2-carboxylate (ADT), an adenylated thiazole intermediate, using free sulfide as a source of sulfur.</text>
</comment>
<comment type="similarity">
    <text evidence="6">Belongs to the THI4 family.</text>
</comment>
<dbReference type="UniPathway" id="UPA00060"/>
<dbReference type="InterPro" id="IPR022828">
    <property type="entry name" value="Thi4_prok"/>
</dbReference>
<protein>
    <recommendedName>
        <fullName evidence="6">Thiamine thiazole synthase</fullName>
        <ecNumber evidence="6">2.4.2.59</ecNumber>
    </recommendedName>
</protein>
<keyword evidence="8" id="KW-1185">Reference proteome</keyword>
<feature type="binding site" evidence="6">
    <location>
        <begin position="157"/>
        <end position="159"/>
    </location>
    <ligand>
        <name>NAD(+)</name>
        <dbReference type="ChEBI" id="CHEBI:57540"/>
        <note>ligand shared between two adjacent protomers</note>
    </ligand>
</feature>
<dbReference type="PRINTS" id="PR00419">
    <property type="entry name" value="ADXRDTASE"/>
</dbReference>
<proteinExistence type="inferred from homology"/>
<sequence length="272" mass="29659">MLKELSSKKDYRISELIVERYFQKLKANLEVDVAIAGAGPSALALAIELSKAGKKVAIFEAKNEPGGGIWGGGMMFNELVLESELEGFLKEYSIKYVKHGDLITVDSVHFASALLYHATLNGAVLFNNVFVEDLVMYDKRVCGVVINWLPTVKERLHVDPITVVAKFTVDGTGHPANLVRLLSKRGIMMSVTGSTENLCSCGTVDYEFPMDAENGEKFVVENTREIYPGLYVMGMAAVSVGGGPRMGPIFGGMIFSGIRAAELILSELKRLD</sequence>
<dbReference type="STRING" id="1121883.SAMN02745226_01789"/>
<dbReference type="Pfam" id="PF01946">
    <property type="entry name" value="Thi4"/>
    <property type="match status" value="1"/>
</dbReference>
<dbReference type="GO" id="GO:0005506">
    <property type="term" value="F:iron ion binding"/>
    <property type="evidence" value="ECO:0007669"/>
    <property type="project" value="UniProtKB-UniRule"/>
</dbReference>
<keyword evidence="2 6" id="KW-0479">Metal-binding</keyword>
<dbReference type="PANTHER" id="PTHR43422">
    <property type="entry name" value="THIAMINE THIAZOLE SYNTHASE"/>
    <property type="match status" value="1"/>
</dbReference>
<feature type="binding site" description="in other chain" evidence="6">
    <location>
        <position position="131"/>
    </location>
    <ligand>
        <name>NAD(+)</name>
        <dbReference type="ChEBI" id="CHEBI:57540"/>
        <note>ligand shared between two adjacent protomers</note>
    </ligand>
</feature>
<evidence type="ECO:0000313" key="8">
    <source>
        <dbReference type="Proteomes" id="UP000184207"/>
    </source>
</evidence>